<dbReference type="OrthoDB" id="1673646at2"/>
<dbReference type="Proteomes" id="UP000286576">
    <property type="component" value="Unassembled WGS sequence"/>
</dbReference>
<dbReference type="Gene3D" id="3.20.20.450">
    <property type="entry name" value="EAL domain"/>
    <property type="match status" value="1"/>
</dbReference>
<evidence type="ECO:0000313" key="3">
    <source>
        <dbReference type="Proteomes" id="UP000286576"/>
    </source>
</evidence>
<dbReference type="Pfam" id="PF00563">
    <property type="entry name" value="EAL"/>
    <property type="match status" value="1"/>
</dbReference>
<dbReference type="EMBL" id="QXFL01000001">
    <property type="protein sequence ID" value="RIV89141.1"/>
    <property type="molecule type" value="Genomic_DNA"/>
</dbReference>
<keyword evidence="3" id="KW-1185">Reference proteome</keyword>
<dbReference type="PANTHER" id="PTHR33121">
    <property type="entry name" value="CYCLIC DI-GMP PHOSPHODIESTERASE PDEF"/>
    <property type="match status" value="1"/>
</dbReference>
<gene>
    <name evidence="2" type="ORF">D2V07_02540</name>
</gene>
<proteinExistence type="predicted"/>
<protein>
    <submittedName>
        <fullName evidence="2">EAL domain-containing protein</fullName>
    </submittedName>
</protein>
<dbReference type="PROSITE" id="PS50883">
    <property type="entry name" value="EAL"/>
    <property type="match status" value="1"/>
</dbReference>
<comment type="caution">
    <text evidence="2">The sequence shown here is derived from an EMBL/GenBank/DDBJ whole genome shotgun (WGS) entry which is preliminary data.</text>
</comment>
<feature type="domain" description="EAL" evidence="1">
    <location>
        <begin position="6"/>
        <end position="255"/>
    </location>
</feature>
<dbReference type="PANTHER" id="PTHR33121:SF15">
    <property type="entry name" value="BLUE LIGHT- AND TEMPERATURE-REGULATED ANTIREPRESSOR BLUF"/>
    <property type="match status" value="1"/>
</dbReference>
<sequence>MDKARKLSHCGVCREGAALPFAITTAFQPIFDMRNNGVFAYEALVRGENGEAAGEVLGRVDEKTRYSFDQLCRVNAIKNAVTAGILETDAKLSINFMPNAVYSPLACIQLTLKTAREVGFPQDRLIFEFTEHERLDVPHVTTIVEAYRQLGFATAIDDFGAGFSGLNVLANLGTDIIKLDMELVRGIDTSEPRRQIVRAMTRLCTEMGRTVIAEGVETPGELAAVRSCGIDLVQGFFLARPAVASLPALDMGQDNRLRLAS</sequence>
<reference evidence="2 3" key="1">
    <citation type="submission" date="2018-08" db="EMBL/GenBank/DDBJ databases">
        <title>Erythrobacter zhengii sp.nov., a bacterium isolated from deep-sea sediment.</title>
        <authorList>
            <person name="Fang C."/>
            <person name="Wu Y.-H."/>
            <person name="Sun C."/>
            <person name="Wang H."/>
            <person name="Cheng H."/>
            <person name="Meng F.-X."/>
            <person name="Wang C.-S."/>
            <person name="Xu X.-W."/>
        </authorList>
    </citation>
    <scope>NUCLEOTIDE SEQUENCE [LARGE SCALE GENOMIC DNA]</scope>
    <source>
        <strain evidence="2 3">V18</strain>
    </source>
</reference>
<evidence type="ECO:0000259" key="1">
    <source>
        <dbReference type="PROSITE" id="PS50883"/>
    </source>
</evidence>
<dbReference type="RefSeq" id="WP_119584419.1">
    <property type="nucleotide sequence ID" value="NZ_CAWODQ010000001.1"/>
</dbReference>
<organism evidence="2 3">
    <name type="scientific">Aurantiacibacter zhengii</name>
    <dbReference type="NCBI Taxonomy" id="2307003"/>
    <lineage>
        <taxon>Bacteria</taxon>
        <taxon>Pseudomonadati</taxon>
        <taxon>Pseudomonadota</taxon>
        <taxon>Alphaproteobacteria</taxon>
        <taxon>Sphingomonadales</taxon>
        <taxon>Erythrobacteraceae</taxon>
        <taxon>Aurantiacibacter</taxon>
    </lineage>
</organism>
<dbReference type="InterPro" id="IPR050706">
    <property type="entry name" value="Cyclic-di-GMP_PDE-like"/>
</dbReference>
<name>A0A418NWX5_9SPHN</name>
<evidence type="ECO:0000313" key="2">
    <source>
        <dbReference type="EMBL" id="RIV89141.1"/>
    </source>
</evidence>
<dbReference type="SMART" id="SM00052">
    <property type="entry name" value="EAL"/>
    <property type="match status" value="1"/>
</dbReference>
<dbReference type="InterPro" id="IPR035919">
    <property type="entry name" value="EAL_sf"/>
</dbReference>
<dbReference type="InterPro" id="IPR001633">
    <property type="entry name" value="EAL_dom"/>
</dbReference>
<dbReference type="CDD" id="cd01948">
    <property type="entry name" value="EAL"/>
    <property type="match status" value="1"/>
</dbReference>
<dbReference type="SUPFAM" id="SSF141868">
    <property type="entry name" value="EAL domain-like"/>
    <property type="match status" value="1"/>
</dbReference>
<dbReference type="GO" id="GO:0071111">
    <property type="term" value="F:cyclic-guanylate-specific phosphodiesterase activity"/>
    <property type="evidence" value="ECO:0007669"/>
    <property type="project" value="InterPro"/>
</dbReference>
<accession>A0A418NWX5</accession>
<dbReference type="AlphaFoldDB" id="A0A418NWX5"/>